<dbReference type="SUPFAM" id="SSF52540">
    <property type="entry name" value="P-loop containing nucleoside triphosphate hydrolases"/>
    <property type="match status" value="2"/>
</dbReference>
<dbReference type="PROSITE" id="PS50893">
    <property type="entry name" value="ABC_TRANSPORTER_2"/>
    <property type="match status" value="2"/>
</dbReference>
<keyword evidence="2" id="KW-1003">Cell membrane</keyword>
<evidence type="ECO:0000256" key="5">
    <source>
        <dbReference type="ARBA" id="ARBA00022741"/>
    </source>
</evidence>
<keyword evidence="6 10" id="KW-0067">ATP-binding</keyword>
<accession>A0ABT9XGJ4</accession>
<comment type="caution">
    <text evidence="10">The sequence shown here is derived from an EMBL/GenBank/DDBJ whole genome shotgun (WGS) entry which is preliminary data.</text>
</comment>
<evidence type="ECO:0000256" key="6">
    <source>
        <dbReference type="ARBA" id="ARBA00022840"/>
    </source>
</evidence>
<evidence type="ECO:0000256" key="7">
    <source>
        <dbReference type="ARBA" id="ARBA00022967"/>
    </source>
</evidence>
<dbReference type="GO" id="GO:0005524">
    <property type="term" value="F:ATP binding"/>
    <property type="evidence" value="ECO:0007669"/>
    <property type="project" value="UniProtKB-KW"/>
</dbReference>
<dbReference type="RefSeq" id="WP_274457053.1">
    <property type="nucleotide sequence ID" value="NZ_CP067097.1"/>
</dbReference>
<dbReference type="InterPro" id="IPR003593">
    <property type="entry name" value="AAA+_ATPase"/>
</dbReference>
<evidence type="ECO:0000256" key="3">
    <source>
        <dbReference type="ARBA" id="ARBA00022597"/>
    </source>
</evidence>
<dbReference type="InterPro" id="IPR027417">
    <property type="entry name" value="P-loop_NTPase"/>
</dbReference>
<dbReference type="Pfam" id="PF00005">
    <property type="entry name" value="ABC_tran"/>
    <property type="match status" value="2"/>
</dbReference>
<keyword evidence="4" id="KW-0677">Repeat</keyword>
<proteinExistence type="predicted"/>
<dbReference type="Proteomes" id="UP001232973">
    <property type="component" value="Unassembled WGS sequence"/>
</dbReference>
<keyword evidence="3" id="KW-0762">Sugar transport</keyword>
<evidence type="ECO:0000259" key="9">
    <source>
        <dbReference type="PROSITE" id="PS50893"/>
    </source>
</evidence>
<dbReference type="CDD" id="cd03216">
    <property type="entry name" value="ABC_Carb_Monos_I"/>
    <property type="match status" value="1"/>
</dbReference>
<dbReference type="SMART" id="SM00382">
    <property type="entry name" value="AAA"/>
    <property type="match status" value="2"/>
</dbReference>
<dbReference type="InterPro" id="IPR050107">
    <property type="entry name" value="ABC_carbohydrate_import_ATPase"/>
</dbReference>
<organism evidence="10 11">
    <name type="scientific">Alicyclobacillus cycloheptanicus</name>
    <dbReference type="NCBI Taxonomy" id="1457"/>
    <lineage>
        <taxon>Bacteria</taxon>
        <taxon>Bacillati</taxon>
        <taxon>Bacillota</taxon>
        <taxon>Bacilli</taxon>
        <taxon>Bacillales</taxon>
        <taxon>Alicyclobacillaceae</taxon>
        <taxon>Alicyclobacillus</taxon>
    </lineage>
</organism>
<dbReference type="PANTHER" id="PTHR43790">
    <property type="entry name" value="CARBOHYDRATE TRANSPORT ATP-BINDING PROTEIN MG119-RELATED"/>
    <property type="match status" value="1"/>
</dbReference>
<feature type="domain" description="ABC transporter" evidence="9">
    <location>
        <begin position="6"/>
        <end position="243"/>
    </location>
</feature>
<feature type="domain" description="ABC transporter" evidence="9">
    <location>
        <begin position="262"/>
        <end position="504"/>
    </location>
</feature>
<keyword evidence="8" id="KW-0472">Membrane</keyword>
<dbReference type="InterPro" id="IPR003439">
    <property type="entry name" value="ABC_transporter-like_ATP-bd"/>
</dbReference>
<keyword evidence="7" id="KW-1278">Translocase</keyword>
<evidence type="ECO:0000313" key="10">
    <source>
        <dbReference type="EMBL" id="MDQ0189390.1"/>
    </source>
</evidence>
<dbReference type="InterPro" id="IPR017871">
    <property type="entry name" value="ABC_transporter-like_CS"/>
</dbReference>
<evidence type="ECO:0000313" key="11">
    <source>
        <dbReference type="Proteomes" id="UP001232973"/>
    </source>
</evidence>
<protein>
    <submittedName>
        <fullName evidence="10">D-xylose transport system ATP-binding protein</fullName>
    </submittedName>
</protein>
<dbReference type="EMBL" id="JAUSTP010000007">
    <property type="protein sequence ID" value="MDQ0189390.1"/>
    <property type="molecule type" value="Genomic_DNA"/>
</dbReference>
<dbReference type="PROSITE" id="PS00211">
    <property type="entry name" value="ABC_TRANSPORTER_1"/>
    <property type="match status" value="1"/>
</dbReference>
<dbReference type="Gene3D" id="3.40.50.300">
    <property type="entry name" value="P-loop containing nucleotide triphosphate hydrolases"/>
    <property type="match status" value="2"/>
</dbReference>
<keyword evidence="1" id="KW-0813">Transport</keyword>
<evidence type="ECO:0000256" key="1">
    <source>
        <dbReference type="ARBA" id="ARBA00022448"/>
    </source>
</evidence>
<dbReference type="PANTHER" id="PTHR43790:SF1">
    <property type="entry name" value="XYLOSE IMPORT ATP-BINDING PROTEIN XYLG"/>
    <property type="match status" value="1"/>
</dbReference>
<sequence length="507" mass="55671">MSDWVLEMDNITKEFSGVKALDGVSFKVKPGEIHALCGENGAGKSTLMKVLSGVYPHGTFTGSIRIRGQEARFHSVKDSERAGIGIIHQELNLIPELAVYENMFLGQELGRGGIISPAAMQQEAQKLLRQLNLHVPATEKIKNLGIGEQQLVEIARAIKNKTDILVLDEPTAALTDKETEIVLGIILDLKQRGTSIIYISHKLKEVMSIADTITVLRDGKTIGTHPAADMTESKIITMMVGRDLSTIFPKRDPNIGECALEVMDWNVYDRTSGRHVVQDVSFEVRKGEILGIAGLVGAGRTELVSSIFGAYPGKSSGTIRVFGKRVVIRRPGDAMEHGIGLVTEDRKEQGLVLQMNIQQNATLARISRGLGLSMLNQLDEVASVSDVVEKLRVKFRSLETPVRTLSGGNQQKVVLAKWMLIQPKILILDEPTRGIDVGAKHEIYELMNELTREGMAIIMVSSELPEVLGMSDRILVMANGRVQGTLIREEASEVKVLELAMGREHHV</sequence>
<evidence type="ECO:0000256" key="2">
    <source>
        <dbReference type="ARBA" id="ARBA00022475"/>
    </source>
</evidence>
<gene>
    <name evidence="10" type="ORF">J2S03_001222</name>
</gene>
<dbReference type="CDD" id="cd03215">
    <property type="entry name" value="ABC_Carb_Monos_II"/>
    <property type="match status" value="1"/>
</dbReference>
<evidence type="ECO:0000256" key="4">
    <source>
        <dbReference type="ARBA" id="ARBA00022737"/>
    </source>
</evidence>
<reference evidence="10 11" key="1">
    <citation type="submission" date="2023-07" db="EMBL/GenBank/DDBJ databases">
        <title>Genomic Encyclopedia of Type Strains, Phase IV (KMG-IV): sequencing the most valuable type-strain genomes for metagenomic binning, comparative biology and taxonomic classification.</title>
        <authorList>
            <person name="Goeker M."/>
        </authorList>
    </citation>
    <scope>NUCLEOTIDE SEQUENCE [LARGE SCALE GENOMIC DNA]</scope>
    <source>
        <strain evidence="10 11">DSM 4006</strain>
    </source>
</reference>
<name>A0ABT9XGJ4_9BACL</name>
<keyword evidence="11" id="KW-1185">Reference proteome</keyword>
<evidence type="ECO:0000256" key="8">
    <source>
        <dbReference type="ARBA" id="ARBA00023136"/>
    </source>
</evidence>
<keyword evidence="5" id="KW-0547">Nucleotide-binding</keyword>
<dbReference type="NCBIfam" id="NF010069">
    <property type="entry name" value="PRK13549.1"/>
    <property type="match status" value="1"/>
</dbReference>